<accession>A0ABR2Q6E8</accession>
<keyword evidence="2" id="KW-1185">Reference proteome</keyword>
<dbReference type="Proteomes" id="UP001396334">
    <property type="component" value="Unassembled WGS sequence"/>
</dbReference>
<comment type="caution">
    <text evidence="1">The sequence shown here is derived from an EMBL/GenBank/DDBJ whole genome shotgun (WGS) entry which is preliminary data.</text>
</comment>
<proteinExistence type="predicted"/>
<evidence type="ECO:0000313" key="2">
    <source>
        <dbReference type="Proteomes" id="UP001396334"/>
    </source>
</evidence>
<gene>
    <name evidence="1" type="ORF">V6N11_076490</name>
</gene>
<sequence>MNELDRVDAAVSNLLLQGSEEEQKLLSALLNLESLDAVFESFEEGLEFERLINHTDMQSKTSHLWDIMYSSYRGCLTSDIAGTAFAHTFSSSLPIDRGGTVCDRTS</sequence>
<reference evidence="1 2" key="1">
    <citation type="journal article" date="2024" name="G3 (Bethesda)">
        <title>Genome assembly of Hibiscus sabdariffa L. provides insights into metabolisms of medicinal natural products.</title>
        <authorList>
            <person name="Kim T."/>
        </authorList>
    </citation>
    <scope>NUCLEOTIDE SEQUENCE [LARGE SCALE GENOMIC DNA]</scope>
    <source>
        <strain evidence="1">TK-2024</strain>
        <tissue evidence="1">Old leaves</tissue>
    </source>
</reference>
<organism evidence="1 2">
    <name type="scientific">Hibiscus sabdariffa</name>
    <name type="common">roselle</name>
    <dbReference type="NCBI Taxonomy" id="183260"/>
    <lineage>
        <taxon>Eukaryota</taxon>
        <taxon>Viridiplantae</taxon>
        <taxon>Streptophyta</taxon>
        <taxon>Embryophyta</taxon>
        <taxon>Tracheophyta</taxon>
        <taxon>Spermatophyta</taxon>
        <taxon>Magnoliopsida</taxon>
        <taxon>eudicotyledons</taxon>
        <taxon>Gunneridae</taxon>
        <taxon>Pentapetalae</taxon>
        <taxon>rosids</taxon>
        <taxon>malvids</taxon>
        <taxon>Malvales</taxon>
        <taxon>Malvaceae</taxon>
        <taxon>Malvoideae</taxon>
        <taxon>Hibiscus</taxon>
    </lineage>
</organism>
<name>A0ABR2Q6E8_9ROSI</name>
<evidence type="ECO:0000313" key="1">
    <source>
        <dbReference type="EMBL" id="KAK8996248.1"/>
    </source>
</evidence>
<dbReference type="EMBL" id="JBBPBN010000045">
    <property type="protein sequence ID" value="KAK8996248.1"/>
    <property type="molecule type" value="Genomic_DNA"/>
</dbReference>
<protein>
    <submittedName>
        <fullName evidence="1">Uncharacterized protein</fullName>
    </submittedName>
</protein>